<evidence type="ECO:0000256" key="4">
    <source>
        <dbReference type="ARBA" id="ARBA00022490"/>
    </source>
</evidence>
<dbReference type="Pfam" id="PF03810">
    <property type="entry name" value="IBN_N"/>
    <property type="match status" value="1"/>
</dbReference>
<gene>
    <name evidence="8" type="ORF">V5N11_000205</name>
</gene>
<reference evidence="8 9" key="1">
    <citation type="submission" date="2024-04" db="EMBL/GenBank/DDBJ databases">
        <title>Genome assembly C_amara_ONT_v2.</title>
        <authorList>
            <person name="Yant L."/>
            <person name="Moore C."/>
            <person name="Slenker M."/>
        </authorList>
    </citation>
    <scope>NUCLEOTIDE SEQUENCE [LARGE SCALE GENOMIC DNA]</scope>
    <source>
        <tissue evidence="8">Leaf</tissue>
    </source>
</reference>
<comment type="caution">
    <text evidence="8">The sequence shown here is derived from an EMBL/GenBank/DDBJ whole genome shotgun (WGS) entry which is preliminary data.</text>
</comment>
<dbReference type="SMART" id="SM00913">
    <property type="entry name" value="IBN_N"/>
    <property type="match status" value="1"/>
</dbReference>
<evidence type="ECO:0000256" key="2">
    <source>
        <dbReference type="ARBA" id="ARBA00004496"/>
    </source>
</evidence>
<keyword evidence="3" id="KW-0813">Transport</keyword>
<organism evidence="8 9">
    <name type="scientific">Cardamine amara subsp. amara</name>
    <dbReference type="NCBI Taxonomy" id="228776"/>
    <lineage>
        <taxon>Eukaryota</taxon>
        <taxon>Viridiplantae</taxon>
        <taxon>Streptophyta</taxon>
        <taxon>Embryophyta</taxon>
        <taxon>Tracheophyta</taxon>
        <taxon>Spermatophyta</taxon>
        <taxon>Magnoliopsida</taxon>
        <taxon>eudicotyledons</taxon>
        <taxon>Gunneridae</taxon>
        <taxon>Pentapetalae</taxon>
        <taxon>rosids</taxon>
        <taxon>malvids</taxon>
        <taxon>Brassicales</taxon>
        <taxon>Brassicaceae</taxon>
        <taxon>Cardamineae</taxon>
        <taxon>Cardamine</taxon>
    </lineage>
</organism>
<keyword evidence="6" id="KW-0539">Nucleus</keyword>
<dbReference type="GO" id="GO:0015031">
    <property type="term" value="P:protein transport"/>
    <property type="evidence" value="ECO:0007669"/>
    <property type="project" value="UniProtKB-KW"/>
</dbReference>
<dbReference type="PANTHER" id="PTHR10997:SF18">
    <property type="entry name" value="D-IMPORTIN 7_RANBP7"/>
    <property type="match status" value="1"/>
</dbReference>
<protein>
    <submittedName>
        <fullName evidence="8">Importin beta-like SAD2</fullName>
    </submittedName>
</protein>
<keyword evidence="4" id="KW-0963">Cytoplasm</keyword>
<evidence type="ECO:0000256" key="6">
    <source>
        <dbReference type="ARBA" id="ARBA00023242"/>
    </source>
</evidence>
<sequence>MDLPSLALILRSAALSSILDERKDSEQKLNQLQHTPQHLVRLLQIAVDGNCDMAVRQIASIQFKNFIAKHWSPEDGEQQRILPSDK</sequence>
<dbReference type="SUPFAM" id="SSF48371">
    <property type="entry name" value="ARM repeat"/>
    <property type="match status" value="1"/>
</dbReference>
<dbReference type="GO" id="GO:0005634">
    <property type="term" value="C:nucleus"/>
    <property type="evidence" value="ECO:0007669"/>
    <property type="project" value="UniProtKB-SubCell"/>
</dbReference>
<evidence type="ECO:0000256" key="3">
    <source>
        <dbReference type="ARBA" id="ARBA00022448"/>
    </source>
</evidence>
<dbReference type="GO" id="GO:0005737">
    <property type="term" value="C:cytoplasm"/>
    <property type="evidence" value="ECO:0007669"/>
    <property type="project" value="UniProtKB-SubCell"/>
</dbReference>
<dbReference type="Proteomes" id="UP001558713">
    <property type="component" value="Unassembled WGS sequence"/>
</dbReference>
<accession>A0ABD0Z7S5</accession>
<dbReference type="EMBL" id="JBANAX010000872">
    <property type="protein sequence ID" value="KAL1190721.1"/>
    <property type="molecule type" value="Genomic_DNA"/>
</dbReference>
<comment type="subcellular location">
    <subcellularLocation>
        <location evidence="2">Cytoplasm</location>
    </subcellularLocation>
    <subcellularLocation>
        <location evidence="1">Nucleus</location>
    </subcellularLocation>
</comment>
<evidence type="ECO:0000256" key="1">
    <source>
        <dbReference type="ARBA" id="ARBA00004123"/>
    </source>
</evidence>
<keyword evidence="9" id="KW-1185">Reference proteome</keyword>
<evidence type="ECO:0000313" key="8">
    <source>
        <dbReference type="EMBL" id="KAL1190721.1"/>
    </source>
</evidence>
<dbReference type="PROSITE" id="PS50166">
    <property type="entry name" value="IMPORTIN_B_NT"/>
    <property type="match status" value="1"/>
</dbReference>
<keyword evidence="5" id="KW-0653">Protein transport</keyword>
<evidence type="ECO:0000256" key="5">
    <source>
        <dbReference type="ARBA" id="ARBA00022927"/>
    </source>
</evidence>
<name>A0ABD0Z7S5_CARAN</name>
<dbReference type="InterPro" id="IPR001494">
    <property type="entry name" value="Importin-beta_N"/>
</dbReference>
<evidence type="ECO:0000259" key="7">
    <source>
        <dbReference type="PROSITE" id="PS50166"/>
    </source>
</evidence>
<dbReference type="PANTHER" id="PTHR10997">
    <property type="entry name" value="IMPORTIN-7, 8, 11"/>
    <property type="match status" value="1"/>
</dbReference>
<dbReference type="InterPro" id="IPR016024">
    <property type="entry name" value="ARM-type_fold"/>
</dbReference>
<feature type="domain" description="Importin N-terminal" evidence="7">
    <location>
        <begin position="25"/>
        <end position="86"/>
    </location>
</feature>
<proteinExistence type="predicted"/>
<dbReference type="Gene3D" id="1.25.10.10">
    <property type="entry name" value="Leucine-rich Repeat Variant"/>
    <property type="match status" value="1"/>
</dbReference>
<dbReference type="InterPro" id="IPR011989">
    <property type="entry name" value="ARM-like"/>
</dbReference>
<evidence type="ECO:0000313" key="9">
    <source>
        <dbReference type="Proteomes" id="UP001558713"/>
    </source>
</evidence>
<dbReference type="AlphaFoldDB" id="A0ABD0Z7S5"/>